<accession>A1K859</accession>
<proteinExistence type="predicted"/>
<dbReference type="Proteomes" id="UP000002588">
    <property type="component" value="Chromosome"/>
</dbReference>
<protein>
    <submittedName>
        <fullName evidence="2">Conserved hypothetical signaling protein</fullName>
    </submittedName>
</protein>
<dbReference type="InterPro" id="IPR035919">
    <property type="entry name" value="EAL_sf"/>
</dbReference>
<dbReference type="SUPFAM" id="SSF141868">
    <property type="entry name" value="EAL domain-like"/>
    <property type="match status" value="1"/>
</dbReference>
<dbReference type="STRING" id="62928.azo2397"/>
<dbReference type="SMART" id="SM00052">
    <property type="entry name" value="EAL"/>
    <property type="match status" value="1"/>
</dbReference>
<name>A1K859_AZOSB</name>
<reference evidence="2 3" key="1">
    <citation type="journal article" date="2006" name="Nat. Biotechnol.">
        <title>Complete genome of the mutualistic, N2-fixing grass endophyte Azoarcus sp. strain BH72.</title>
        <authorList>
            <person name="Krause A."/>
            <person name="Ramakumar A."/>
            <person name="Bartels D."/>
            <person name="Battistoni F."/>
            <person name="Bekel T."/>
            <person name="Boch J."/>
            <person name="Boehm M."/>
            <person name="Friedrich F."/>
            <person name="Hurek T."/>
            <person name="Krause L."/>
            <person name="Linke B."/>
            <person name="McHardy A.C."/>
            <person name="Sarkar A."/>
            <person name="Schneiker S."/>
            <person name="Syed A.A."/>
            <person name="Thauer R."/>
            <person name="Vorhoelter F.-J."/>
            <person name="Weidner S."/>
            <person name="Puehler A."/>
            <person name="Reinhold-Hurek B."/>
            <person name="Kaiser O."/>
            <person name="Goesmann A."/>
        </authorList>
    </citation>
    <scope>NUCLEOTIDE SEQUENCE [LARGE SCALE GENOMIC DNA]</scope>
    <source>
        <strain evidence="2 3">BH72</strain>
    </source>
</reference>
<evidence type="ECO:0000313" key="2">
    <source>
        <dbReference type="EMBL" id="CAL95014.1"/>
    </source>
</evidence>
<dbReference type="HOGENOM" id="CLU_000445_70_12_4"/>
<feature type="domain" description="EAL" evidence="1">
    <location>
        <begin position="14"/>
        <end position="262"/>
    </location>
</feature>
<dbReference type="Gene3D" id="3.20.20.450">
    <property type="entry name" value="EAL domain"/>
    <property type="match status" value="1"/>
</dbReference>
<gene>
    <name evidence="2" type="ordered locus">azo2397</name>
</gene>
<dbReference type="eggNOG" id="COG2200">
    <property type="taxonomic scope" value="Bacteria"/>
</dbReference>
<dbReference type="EMBL" id="AM406670">
    <property type="protein sequence ID" value="CAL95014.1"/>
    <property type="molecule type" value="Genomic_DNA"/>
</dbReference>
<evidence type="ECO:0000313" key="3">
    <source>
        <dbReference type="Proteomes" id="UP000002588"/>
    </source>
</evidence>
<dbReference type="KEGG" id="aoa:dqs_2541"/>
<evidence type="ECO:0000259" key="1">
    <source>
        <dbReference type="SMART" id="SM00052"/>
    </source>
</evidence>
<dbReference type="AlphaFoldDB" id="A1K859"/>
<organism evidence="2 3">
    <name type="scientific">Azoarcus sp. (strain BH72)</name>
    <dbReference type="NCBI Taxonomy" id="418699"/>
    <lineage>
        <taxon>Bacteria</taxon>
        <taxon>Pseudomonadati</taxon>
        <taxon>Pseudomonadota</taxon>
        <taxon>Betaproteobacteria</taxon>
        <taxon>Rhodocyclales</taxon>
        <taxon>Zoogloeaceae</taxon>
        <taxon>Azoarcus</taxon>
    </lineage>
</organism>
<sequence length="274" mass="29608">MSTASADEFGWLPQHWRPGFSLRRAPDGRVLGRFYGAELSSVFQPVVEAGSLRRVGREAFVRSDAGGEPGLSPWSLFSMVADDAVLVGLDRLCRTLHVLNDPLAHDPAAADELLFLNVHGRLLAAVSEDHGHAFRRILDFIDRRLAARIVIETPEAACADPRLLGFVLANYRLNGFKVAANVRSLSGLAGLLGELRPNFVKVDARHLRLTDYAAFAELAAAHAVRPVFTRVESAQQREVLAAVDGAWAQGFAYPEVALPGAAAAVERGRGQLAA</sequence>
<dbReference type="RefSeq" id="WP_011766128.1">
    <property type="nucleotide sequence ID" value="NC_008702.1"/>
</dbReference>
<dbReference type="InterPro" id="IPR001633">
    <property type="entry name" value="EAL_dom"/>
</dbReference>
<keyword evidence="3" id="KW-1185">Reference proteome</keyword>
<dbReference type="Pfam" id="PF00563">
    <property type="entry name" value="EAL"/>
    <property type="match status" value="1"/>
</dbReference>
<dbReference type="KEGG" id="azo:azo2397"/>